<proteinExistence type="predicted"/>
<organism evidence="2 3">
    <name type="scientific">Phenylobacterium ferrooxidans</name>
    <dbReference type="NCBI Taxonomy" id="2982689"/>
    <lineage>
        <taxon>Bacteria</taxon>
        <taxon>Pseudomonadati</taxon>
        <taxon>Pseudomonadota</taxon>
        <taxon>Alphaproteobacteria</taxon>
        <taxon>Caulobacterales</taxon>
        <taxon>Caulobacteraceae</taxon>
        <taxon>Phenylobacterium</taxon>
    </lineage>
</organism>
<name>A0ABW6CRT4_9CAUL</name>
<evidence type="ECO:0000256" key="1">
    <source>
        <dbReference type="SAM" id="Phobius"/>
    </source>
</evidence>
<keyword evidence="1" id="KW-0812">Transmembrane</keyword>
<keyword evidence="3" id="KW-1185">Reference proteome</keyword>
<evidence type="ECO:0000313" key="2">
    <source>
        <dbReference type="EMBL" id="MFD3264441.1"/>
    </source>
</evidence>
<accession>A0ABW6CRT4</accession>
<protein>
    <submittedName>
        <fullName evidence="2">Uncharacterized protein</fullName>
    </submittedName>
</protein>
<dbReference type="RefSeq" id="WP_377370070.1">
    <property type="nucleotide sequence ID" value="NZ_JAOTJD010000018.1"/>
</dbReference>
<feature type="transmembrane region" description="Helical" evidence="1">
    <location>
        <begin position="20"/>
        <end position="48"/>
    </location>
</feature>
<dbReference type="EMBL" id="JAOTJD010000018">
    <property type="protein sequence ID" value="MFD3264441.1"/>
    <property type="molecule type" value="Genomic_DNA"/>
</dbReference>
<dbReference type="Proteomes" id="UP001598130">
    <property type="component" value="Unassembled WGS sequence"/>
</dbReference>
<evidence type="ECO:0000313" key="3">
    <source>
        <dbReference type="Proteomes" id="UP001598130"/>
    </source>
</evidence>
<gene>
    <name evidence="2" type="ORF">OCL97_10790</name>
</gene>
<reference evidence="2 3" key="1">
    <citation type="submission" date="2022-09" db="EMBL/GenBank/DDBJ databases">
        <title>New species of Phenylobacterium.</title>
        <authorList>
            <person name="Mieszkin S."/>
        </authorList>
    </citation>
    <scope>NUCLEOTIDE SEQUENCE [LARGE SCALE GENOMIC DNA]</scope>
    <source>
        <strain evidence="2 3">HK31-G</strain>
    </source>
</reference>
<sequence length="50" mass="5250">MAAASLGPMGPKGRPSLYRIALIVGFLGLNAVFWYLAIKAVAFVSLLATL</sequence>
<comment type="caution">
    <text evidence="2">The sequence shown here is derived from an EMBL/GenBank/DDBJ whole genome shotgun (WGS) entry which is preliminary data.</text>
</comment>
<keyword evidence="1" id="KW-1133">Transmembrane helix</keyword>
<keyword evidence="1" id="KW-0472">Membrane</keyword>